<dbReference type="OrthoDB" id="8160933at2"/>
<dbReference type="Pfam" id="PF10805">
    <property type="entry name" value="DUF2730"/>
    <property type="match status" value="1"/>
</dbReference>
<evidence type="ECO:0008006" key="4">
    <source>
        <dbReference type="Google" id="ProtNLM"/>
    </source>
</evidence>
<accession>A0A4Y3W5G4</accession>
<evidence type="ECO:0000313" key="2">
    <source>
        <dbReference type="EMBL" id="GEC14272.1"/>
    </source>
</evidence>
<gene>
    <name evidence="2" type="ORF">NWI01_01640</name>
</gene>
<feature type="transmembrane region" description="Helical" evidence="1">
    <location>
        <begin position="12"/>
        <end position="35"/>
    </location>
</feature>
<dbReference type="Proteomes" id="UP000318825">
    <property type="component" value="Unassembled WGS sequence"/>
</dbReference>
<dbReference type="AlphaFoldDB" id="A0A4Y3W5G4"/>
<dbReference type="InterPro" id="IPR020269">
    <property type="entry name" value="Phage_Mu_Releasin"/>
</dbReference>
<keyword evidence="1" id="KW-0812">Transmembrane</keyword>
<evidence type="ECO:0000256" key="1">
    <source>
        <dbReference type="SAM" id="Phobius"/>
    </source>
</evidence>
<reference evidence="2 3" key="1">
    <citation type="submission" date="2019-06" db="EMBL/GenBank/DDBJ databases">
        <title>Whole genome shotgun sequence of Nitrobacter winogradskyi NBRC 14297.</title>
        <authorList>
            <person name="Hosoyama A."/>
            <person name="Uohara A."/>
            <person name="Ohji S."/>
            <person name="Ichikawa N."/>
        </authorList>
    </citation>
    <scope>NUCLEOTIDE SEQUENCE [LARGE SCALE GENOMIC DNA]</scope>
    <source>
        <strain evidence="2 3">NBRC 14297</strain>
    </source>
</reference>
<name>A0A4Y3W5G4_NITWI</name>
<protein>
    <recommendedName>
        <fullName evidence="4">DUF2730 family protein</fullName>
    </recommendedName>
</protein>
<evidence type="ECO:0000313" key="3">
    <source>
        <dbReference type="Proteomes" id="UP000318825"/>
    </source>
</evidence>
<sequence length="133" mass="14689">MLEGAPVSALSIEFGALASWLSVITSMGTLIFVVITHRSGRNETRIAEVEGKVETKASKDHVSNLAAKIDVAEDKITRMQSHIEHMPDKDTTHRLELAIGELRTEMRGISEKVKPISAMADRIQEVLLEKVAR</sequence>
<keyword evidence="1" id="KW-0472">Membrane</keyword>
<proteinExistence type="predicted"/>
<organism evidence="2 3">
    <name type="scientific">Nitrobacter winogradskyi</name>
    <name type="common">Nitrobacter agilis</name>
    <dbReference type="NCBI Taxonomy" id="913"/>
    <lineage>
        <taxon>Bacteria</taxon>
        <taxon>Pseudomonadati</taxon>
        <taxon>Pseudomonadota</taxon>
        <taxon>Alphaproteobacteria</taxon>
        <taxon>Hyphomicrobiales</taxon>
        <taxon>Nitrobacteraceae</taxon>
        <taxon>Nitrobacter</taxon>
    </lineage>
</organism>
<keyword evidence="1" id="KW-1133">Transmembrane helix</keyword>
<comment type="caution">
    <text evidence="2">The sequence shown here is derived from an EMBL/GenBank/DDBJ whole genome shotgun (WGS) entry which is preliminary data.</text>
</comment>
<dbReference type="EMBL" id="BJNF01000002">
    <property type="protein sequence ID" value="GEC14272.1"/>
    <property type="molecule type" value="Genomic_DNA"/>
</dbReference>